<proteinExistence type="predicted"/>
<reference evidence="1 2" key="1">
    <citation type="submission" date="2020-08" db="EMBL/GenBank/DDBJ databases">
        <title>Genome public.</title>
        <authorList>
            <person name="Liu C."/>
            <person name="Sun Q."/>
        </authorList>
    </citation>
    <scope>NUCLEOTIDE SEQUENCE [LARGE SCALE GENOMIC DNA]</scope>
    <source>
        <strain evidence="1 2">BX3</strain>
    </source>
</reference>
<evidence type="ECO:0000313" key="1">
    <source>
        <dbReference type="EMBL" id="MBC8557525.1"/>
    </source>
</evidence>
<evidence type="ECO:0000313" key="2">
    <source>
        <dbReference type="Proteomes" id="UP000637513"/>
    </source>
</evidence>
<sequence length="51" mass="5663">MPLAMAYVPWQTWCKTYDPQKGLSCGTIFPPLNLPFYGCIPRGCNQRGGAL</sequence>
<comment type="caution">
    <text evidence="1">The sequence shown here is derived from an EMBL/GenBank/DDBJ whole genome shotgun (WGS) entry which is preliminary data.</text>
</comment>
<protein>
    <submittedName>
        <fullName evidence="1">Spore coat associated protein CotJA</fullName>
    </submittedName>
</protein>
<dbReference type="Proteomes" id="UP000637513">
    <property type="component" value="Unassembled WGS sequence"/>
</dbReference>
<dbReference type="EMBL" id="JACRSW010000029">
    <property type="protein sequence ID" value="MBC8557525.1"/>
    <property type="molecule type" value="Genomic_DNA"/>
</dbReference>
<dbReference type="InterPro" id="IPR020256">
    <property type="entry name" value="Spore_coat_CotJA"/>
</dbReference>
<organism evidence="1 2">
    <name type="scientific">Jutongia hominis</name>
    <dbReference type="NCBI Taxonomy" id="2763664"/>
    <lineage>
        <taxon>Bacteria</taxon>
        <taxon>Bacillati</taxon>
        <taxon>Bacillota</taxon>
        <taxon>Clostridia</taxon>
        <taxon>Lachnospirales</taxon>
        <taxon>Lachnospiraceae</taxon>
        <taxon>Jutongia</taxon>
    </lineage>
</organism>
<name>A0ABR7MVK2_9FIRM</name>
<gene>
    <name evidence="1" type="ORF">H8700_07370</name>
</gene>
<keyword evidence="2" id="KW-1185">Reference proteome</keyword>
<accession>A0ABR7MVK2</accession>
<dbReference type="Pfam" id="PF11007">
    <property type="entry name" value="CotJA"/>
    <property type="match status" value="1"/>
</dbReference>